<evidence type="ECO:0000256" key="4">
    <source>
        <dbReference type="ARBA" id="ARBA00023012"/>
    </source>
</evidence>
<evidence type="ECO:0000256" key="7">
    <source>
        <dbReference type="ARBA" id="ARBA00023163"/>
    </source>
</evidence>
<keyword evidence="4" id="KW-0902">Two-component regulatory system</keyword>
<evidence type="ECO:0000256" key="5">
    <source>
        <dbReference type="ARBA" id="ARBA00023015"/>
    </source>
</evidence>
<dbReference type="InterPro" id="IPR001789">
    <property type="entry name" value="Sig_transdc_resp-reg_receiver"/>
</dbReference>
<dbReference type="FunFam" id="3.40.50.2300:FF:000001">
    <property type="entry name" value="DNA-binding response regulator PhoB"/>
    <property type="match status" value="1"/>
</dbReference>
<dbReference type="InterPro" id="IPR039420">
    <property type="entry name" value="WalR-like"/>
</dbReference>
<dbReference type="PROSITE" id="PS50110">
    <property type="entry name" value="RESPONSE_REGULATORY"/>
    <property type="match status" value="1"/>
</dbReference>
<dbReference type="GO" id="GO:0000156">
    <property type="term" value="F:phosphorelay response regulator activity"/>
    <property type="evidence" value="ECO:0007669"/>
    <property type="project" value="TreeGrafter"/>
</dbReference>
<evidence type="ECO:0000259" key="11">
    <source>
        <dbReference type="PROSITE" id="PS51755"/>
    </source>
</evidence>
<dbReference type="Gene3D" id="6.10.250.690">
    <property type="match status" value="1"/>
</dbReference>
<feature type="domain" description="Response regulatory" evidence="10">
    <location>
        <begin position="3"/>
        <end position="116"/>
    </location>
</feature>
<dbReference type="GO" id="GO:0032993">
    <property type="term" value="C:protein-DNA complex"/>
    <property type="evidence" value="ECO:0007669"/>
    <property type="project" value="TreeGrafter"/>
</dbReference>
<dbReference type="CDD" id="cd17623">
    <property type="entry name" value="REC_OmpR_CpxR"/>
    <property type="match status" value="1"/>
</dbReference>
<keyword evidence="6 9" id="KW-0238">DNA-binding</keyword>
<evidence type="ECO:0000313" key="13">
    <source>
        <dbReference type="Proteomes" id="UP000094776"/>
    </source>
</evidence>
<feature type="domain" description="OmpR/PhoB-type" evidence="11">
    <location>
        <begin position="128"/>
        <end position="227"/>
    </location>
</feature>
<dbReference type="InterPro" id="IPR058124">
    <property type="entry name" value="CpxR-like_REC"/>
</dbReference>
<dbReference type="PANTHER" id="PTHR48111:SF39">
    <property type="entry name" value="TRANSCRIPTIONAL REGULATORY PROTEIN CPXR"/>
    <property type="match status" value="1"/>
</dbReference>
<accession>A0A1B4Q4M0</accession>
<reference evidence="12 13" key="1">
    <citation type="submission" date="2015-12" db="EMBL/GenBank/DDBJ databases">
        <title>Diversity of Burkholderia near neighbor genomes.</title>
        <authorList>
            <person name="Sahl J."/>
            <person name="Wagner D."/>
            <person name="Keim P."/>
        </authorList>
    </citation>
    <scope>NUCLEOTIDE SEQUENCE [LARGE SCALE GENOMIC DNA]</scope>
    <source>
        <strain evidence="12 13">MSMB1184WGS</strain>
    </source>
</reference>
<evidence type="ECO:0000256" key="2">
    <source>
        <dbReference type="ARBA" id="ARBA00022490"/>
    </source>
</evidence>
<proteinExistence type="predicted"/>
<dbReference type="Gene3D" id="1.10.10.10">
    <property type="entry name" value="Winged helix-like DNA-binding domain superfamily/Winged helix DNA-binding domain"/>
    <property type="match status" value="1"/>
</dbReference>
<feature type="DNA-binding region" description="OmpR/PhoB-type" evidence="9">
    <location>
        <begin position="128"/>
        <end position="227"/>
    </location>
</feature>
<keyword evidence="7" id="KW-0804">Transcription</keyword>
<dbReference type="SMART" id="SM00862">
    <property type="entry name" value="Trans_reg_C"/>
    <property type="match status" value="1"/>
</dbReference>
<evidence type="ECO:0000259" key="10">
    <source>
        <dbReference type="PROSITE" id="PS50110"/>
    </source>
</evidence>
<dbReference type="SMART" id="SM00448">
    <property type="entry name" value="REC"/>
    <property type="match status" value="1"/>
</dbReference>
<comment type="subcellular location">
    <subcellularLocation>
        <location evidence="1">Cytoplasm</location>
    </subcellularLocation>
</comment>
<feature type="modified residue" description="4-aspartylphosphate" evidence="8">
    <location>
        <position position="52"/>
    </location>
</feature>
<dbReference type="InterPro" id="IPR036388">
    <property type="entry name" value="WH-like_DNA-bd_sf"/>
</dbReference>
<dbReference type="InterPro" id="IPR001867">
    <property type="entry name" value="OmpR/PhoB-type_DNA-bd"/>
</dbReference>
<evidence type="ECO:0000256" key="9">
    <source>
        <dbReference type="PROSITE-ProRule" id="PRU01091"/>
    </source>
</evidence>
<evidence type="ECO:0000256" key="1">
    <source>
        <dbReference type="ARBA" id="ARBA00004496"/>
    </source>
</evidence>
<dbReference type="Proteomes" id="UP000094776">
    <property type="component" value="Chromosome 2"/>
</dbReference>
<organism evidence="12 13">
    <name type="scientific">Burkholderia cepacia</name>
    <name type="common">Pseudomonas cepacia</name>
    <dbReference type="NCBI Taxonomy" id="292"/>
    <lineage>
        <taxon>Bacteria</taxon>
        <taxon>Pseudomonadati</taxon>
        <taxon>Pseudomonadota</taxon>
        <taxon>Betaproteobacteria</taxon>
        <taxon>Burkholderiales</taxon>
        <taxon>Burkholderiaceae</taxon>
        <taxon>Burkholderia</taxon>
        <taxon>Burkholderia cepacia complex</taxon>
    </lineage>
</organism>
<dbReference type="GO" id="GO:0005829">
    <property type="term" value="C:cytosol"/>
    <property type="evidence" value="ECO:0007669"/>
    <property type="project" value="TreeGrafter"/>
</dbReference>
<dbReference type="CDD" id="cd00383">
    <property type="entry name" value="trans_reg_C"/>
    <property type="match status" value="1"/>
</dbReference>
<protein>
    <submittedName>
        <fullName evidence="12">Two-component system response regulator</fullName>
    </submittedName>
</protein>
<dbReference type="PANTHER" id="PTHR48111">
    <property type="entry name" value="REGULATOR OF RPOS"/>
    <property type="match status" value="1"/>
</dbReference>
<evidence type="ECO:0000313" key="12">
    <source>
        <dbReference type="EMBL" id="AOK21120.1"/>
    </source>
</evidence>
<gene>
    <name evidence="12" type="ORF">WT26_30245</name>
</gene>
<dbReference type="AlphaFoldDB" id="A0A1B4Q4M0"/>
<name>A0A1B4Q4M0_BURCE</name>
<keyword evidence="2" id="KW-0963">Cytoplasm</keyword>
<dbReference type="Gene3D" id="3.40.50.2300">
    <property type="match status" value="1"/>
</dbReference>
<keyword evidence="5" id="KW-0805">Transcription regulation</keyword>
<sequence length="228" mass="24783">MTPVLLVDDDVELTGMLVQYLAHEGFAATVAHDGEAGVARALTGDFSIVVLDVMMPRVSGIDALRRIRAASHVPVLMLTARGDDIDRISGLNLGADDYVPKPCTPGELVARLRAILRRATSMGEACPAVPLQAGSLVLWPSSRRATWQGELLELTGAEFNLLEILTRHAGRLVSKTDISLQAFGRPLARFDRRIDVHISSIRQKLGQRPDGQPWIISVRGMGYQLLTG</sequence>
<evidence type="ECO:0000256" key="3">
    <source>
        <dbReference type="ARBA" id="ARBA00022553"/>
    </source>
</evidence>
<keyword evidence="3 8" id="KW-0597">Phosphoprotein</keyword>
<dbReference type="RefSeq" id="WP_060293156.1">
    <property type="nucleotide sequence ID" value="NZ_CP013444.1"/>
</dbReference>
<dbReference type="SUPFAM" id="SSF52172">
    <property type="entry name" value="CheY-like"/>
    <property type="match status" value="1"/>
</dbReference>
<evidence type="ECO:0000256" key="6">
    <source>
        <dbReference type="ARBA" id="ARBA00023125"/>
    </source>
</evidence>
<evidence type="ECO:0000256" key="8">
    <source>
        <dbReference type="PROSITE-ProRule" id="PRU00169"/>
    </source>
</evidence>
<dbReference type="PROSITE" id="PS51755">
    <property type="entry name" value="OMPR_PHOB"/>
    <property type="match status" value="1"/>
</dbReference>
<dbReference type="GO" id="GO:0000976">
    <property type="term" value="F:transcription cis-regulatory region binding"/>
    <property type="evidence" value="ECO:0007669"/>
    <property type="project" value="TreeGrafter"/>
</dbReference>
<dbReference type="InterPro" id="IPR011006">
    <property type="entry name" value="CheY-like_superfamily"/>
</dbReference>
<dbReference type="Pfam" id="PF00486">
    <property type="entry name" value="Trans_reg_C"/>
    <property type="match status" value="1"/>
</dbReference>
<dbReference type="Pfam" id="PF00072">
    <property type="entry name" value="Response_reg"/>
    <property type="match status" value="1"/>
</dbReference>
<dbReference type="EMBL" id="CP013444">
    <property type="protein sequence ID" value="AOK21120.1"/>
    <property type="molecule type" value="Genomic_DNA"/>
</dbReference>
<dbReference type="GO" id="GO:0006355">
    <property type="term" value="P:regulation of DNA-templated transcription"/>
    <property type="evidence" value="ECO:0007669"/>
    <property type="project" value="InterPro"/>
</dbReference>